<dbReference type="GO" id="GO:0050832">
    <property type="term" value="P:defense response to fungus"/>
    <property type="evidence" value="ECO:0007669"/>
    <property type="project" value="UniProtKB-KW"/>
</dbReference>
<protein>
    <submittedName>
        <fullName evidence="6">Uncharacterized protein</fullName>
    </submittedName>
</protein>
<feature type="signal peptide" evidence="5">
    <location>
        <begin position="1"/>
        <end position="24"/>
    </location>
</feature>
<keyword evidence="5" id="KW-0732">Signal</keyword>
<feature type="chain" id="PRO_5041336717" evidence="5">
    <location>
        <begin position="25"/>
        <end position="82"/>
    </location>
</feature>
<accession>A0AA41RZC0</accession>
<dbReference type="InterPro" id="IPR010851">
    <property type="entry name" value="DEFL"/>
</dbReference>
<keyword evidence="4" id="KW-0611">Plant defense</keyword>
<keyword evidence="2" id="KW-0929">Antimicrobial</keyword>
<evidence type="ECO:0000313" key="7">
    <source>
        <dbReference type="Proteomes" id="UP001177140"/>
    </source>
</evidence>
<reference evidence="6" key="1">
    <citation type="submission" date="2022-03" db="EMBL/GenBank/DDBJ databases">
        <title>A functionally conserved STORR gene fusion in Papaver species that diverged 16.8 million years ago.</title>
        <authorList>
            <person name="Catania T."/>
        </authorList>
    </citation>
    <scope>NUCLEOTIDE SEQUENCE</scope>
    <source>
        <strain evidence="6">S-191538</strain>
    </source>
</reference>
<evidence type="ECO:0000313" key="6">
    <source>
        <dbReference type="EMBL" id="MCL7025885.1"/>
    </source>
</evidence>
<evidence type="ECO:0000256" key="3">
    <source>
        <dbReference type="ARBA" id="ARBA00022577"/>
    </source>
</evidence>
<name>A0AA41RZC0_PAPNU</name>
<evidence type="ECO:0000256" key="1">
    <source>
        <dbReference type="ARBA" id="ARBA00006722"/>
    </source>
</evidence>
<evidence type="ECO:0000256" key="5">
    <source>
        <dbReference type="SAM" id="SignalP"/>
    </source>
</evidence>
<dbReference type="AlphaFoldDB" id="A0AA41RZC0"/>
<comment type="similarity">
    <text evidence="1">Belongs to the DEFL family.</text>
</comment>
<keyword evidence="3" id="KW-0295">Fungicide</keyword>
<proteinExistence type="inferred from homology"/>
<dbReference type="EMBL" id="JAJJMA010050384">
    <property type="protein sequence ID" value="MCL7025885.1"/>
    <property type="molecule type" value="Genomic_DNA"/>
</dbReference>
<evidence type="ECO:0000256" key="2">
    <source>
        <dbReference type="ARBA" id="ARBA00022529"/>
    </source>
</evidence>
<dbReference type="Proteomes" id="UP001177140">
    <property type="component" value="Unassembled WGS sequence"/>
</dbReference>
<dbReference type="GO" id="GO:0031640">
    <property type="term" value="P:killing of cells of another organism"/>
    <property type="evidence" value="ECO:0007669"/>
    <property type="project" value="UniProtKB-KW"/>
</dbReference>
<gene>
    <name evidence="6" type="ORF">MKW94_005555</name>
</gene>
<sequence>MAKNNTLVLCLFLVLLIFVAGSNAASQDIGLMKQCTDSWEEPCVTEEDCKKRCHRDHGKSARPNCLVQAHGTRDLCECYYNC</sequence>
<comment type="caution">
    <text evidence="6">The sequence shown here is derived from an EMBL/GenBank/DDBJ whole genome shotgun (WGS) entry which is preliminary data.</text>
</comment>
<organism evidence="6 7">
    <name type="scientific">Papaver nudicaule</name>
    <name type="common">Iceland poppy</name>
    <dbReference type="NCBI Taxonomy" id="74823"/>
    <lineage>
        <taxon>Eukaryota</taxon>
        <taxon>Viridiplantae</taxon>
        <taxon>Streptophyta</taxon>
        <taxon>Embryophyta</taxon>
        <taxon>Tracheophyta</taxon>
        <taxon>Spermatophyta</taxon>
        <taxon>Magnoliopsida</taxon>
        <taxon>Ranunculales</taxon>
        <taxon>Papaveraceae</taxon>
        <taxon>Papaveroideae</taxon>
        <taxon>Papaver</taxon>
    </lineage>
</organism>
<keyword evidence="7" id="KW-1185">Reference proteome</keyword>
<evidence type="ECO:0000256" key="4">
    <source>
        <dbReference type="ARBA" id="ARBA00022821"/>
    </source>
</evidence>
<dbReference type="Pfam" id="PF25052">
    <property type="entry name" value="AtDEF-like"/>
    <property type="match status" value="1"/>
</dbReference>